<evidence type="ECO:0000256" key="2">
    <source>
        <dbReference type="ARBA" id="ARBA00005417"/>
    </source>
</evidence>
<evidence type="ECO:0000256" key="5">
    <source>
        <dbReference type="ARBA" id="ARBA00022519"/>
    </source>
</evidence>
<evidence type="ECO:0000256" key="3">
    <source>
        <dbReference type="ARBA" id="ARBA00022448"/>
    </source>
</evidence>
<dbReference type="EMBL" id="CAJZAF010000045">
    <property type="protein sequence ID" value="CAG9185861.1"/>
    <property type="molecule type" value="Genomic_DNA"/>
</dbReference>
<keyword evidence="6" id="KW-0547">Nucleotide-binding</keyword>
<dbReference type="Gene3D" id="3.40.50.300">
    <property type="entry name" value="P-loop containing nucleotide triphosphate hydrolases"/>
    <property type="match status" value="2"/>
</dbReference>
<comment type="subcellular location">
    <subcellularLocation>
        <location evidence="1">Cell inner membrane</location>
        <topology evidence="1">Peripheral membrane protein</topology>
    </subcellularLocation>
</comment>
<feature type="region of interest" description="Disordered" evidence="9">
    <location>
        <begin position="1"/>
        <end position="23"/>
    </location>
</feature>
<dbReference type="InterPro" id="IPR027417">
    <property type="entry name" value="P-loop_NTPase"/>
</dbReference>
<dbReference type="SUPFAM" id="SSF52540">
    <property type="entry name" value="P-loop containing nucleoside triphosphate hydrolases"/>
    <property type="match status" value="2"/>
</dbReference>
<evidence type="ECO:0000256" key="9">
    <source>
        <dbReference type="SAM" id="MobiDB-lite"/>
    </source>
</evidence>
<reference evidence="11 12" key="1">
    <citation type="submission" date="2021-08" db="EMBL/GenBank/DDBJ databases">
        <authorList>
            <person name="Peeters C."/>
        </authorList>
    </citation>
    <scope>NUCLEOTIDE SEQUENCE [LARGE SCALE GENOMIC DNA]</scope>
    <source>
        <strain evidence="11 12">LMG 23994</strain>
    </source>
</reference>
<dbReference type="InterPro" id="IPR003439">
    <property type="entry name" value="ABC_transporter-like_ATP-bd"/>
</dbReference>
<gene>
    <name evidence="11" type="primary">yejF</name>
    <name evidence="11" type="ORF">LMG23994_05934</name>
</gene>
<dbReference type="Pfam" id="PF08352">
    <property type="entry name" value="oligo_HPY"/>
    <property type="match status" value="2"/>
</dbReference>
<dbReference type="PROSITE" id="PS00211">
    <property type="entry name" value="ABC_TRANSPORTER_1"/>
    <property type="match status" value="2"/>
</dbReference>
<dbReference type="Proteomes" id="UP000701702">
    <property type="component" value="Unassembled WGS sequence"/>
</dbReference>
<feature type="domain" description="ABC transporter" evidence="10">
    <location>
        <begin position="306"/>
        <end position="548"/>
    </location>
</feature>
<comment type="caution">
    <text evidence="11">The sequence shown here is derived from an EMBL/GenBank/DDBJ whole genome shotgun (WGS) entry which is preliminary data.</text>
</comment>
<keyword evidence="4" id="KW-1003">Cell membrane</keyword>
<sequence>MNVVPKLREADAMPVEPTPSPAPGSTLICVDKLSVTFGHGDDATRAVREVSFDLRAGERYALVGESGSGKTVTALAMLRLVEDAAYQGAIRFEGRNLLDVSDRDMRAIRGAEIAMIFQEPMTALNPLYTIGNQIVETLALHEGLDRRAARERAIALLERTGINDAAHRFDSFPHQLSGGQRQRAMIAMALACRPKLLLADEPTTALDVTIRAQIVDLLRDLQAEFGMAVMLITHDLNLVRSFAQRVGVMEKGVLVETGETAQVFASPQHPYTRKLIDSRPRREVLPLVPLAPTLLEARGLCVNYARKRKGIAGWFGKDQFAAVKDVDFELREGETIGIVGESGSGKTTLAHTVLALQRKSAGTIHFLGRSFDDATSKDRCKLRARMQVVFQDPFGSLSPRMTIEQIVGEGLALHQPGLKRETTRERVIEALREVGLDRTALGRYPHEFSGGQRQRIAIARVLILKPQILVLDEPTSALDVSIQQQVLGLLSQLQHKYNLSYLFISHDLAVIRAMAHRVIVMKAGEVVETGETEAVLGAPQHPYTRKLMAAAQIGAA</sequence>
<dbReference type="InterPro" id="IPR017871">
    <property type="entry name" value="ABC_transporter-like_CS"/>
</dbReference>
<dbReference type="GO" id="GO:0005524">
    <property type="term" value="F:ATP binding"/>
    <property type="evidence" value="ECO:0007669"/>
    <property type="project" value="UniProtKB-KW"/>
</dbReference>
<proteinExistence type="inferred from homology"/>
<feature type="compositionally biased region" description="Basic and acidic residues" evidence="9">
    <location>
        <begin position="1"/>
        <end position="11"/>
    </location>
</feature>
<accession>A0ABN7ZP12</accession>
<keyword evidence="12" id="KW-1185">Reference proteome</keyword>
<evidence type="ECO:0000313" key="12">
    <source>
        <dbReference type="Proteomes" id="UP000701702"/>
    </source>
</evidence>
<evidence type="ECO:0000256" key="8">
    <source>
        <dbReference type="ARBA" id="ARBA00023136"/>
    </source>
</evidence>
<organism evidence="11 12">
    <name type="scientific">Cupriavidus pinatubonensis</name>
    <dbReference type="NCBI Taxonomy" id="248026"/>
    <lineage>
        <taxon>Bacteria</taxon>
        <taxon>Pseudomonadati</taxon>
        <taxon>Pseudomonadota</taxon>
        <taxon>Betaproteobacteria</taxon>
        <taxon>Burkholderiales</taxon>
        <taxon>Burkholderiaceae</taxon>
        <taxon>Cupriavidus</taxon>
    </lineage>
</organism>
<dbReference type="NCBIfam" id="NF008453">
    <property type="entry name" value="PRK11308.1"/>
    <property type="match status" value="2"/>
</dbReference>
<evidence type="ECO:0000256" key="1">
    <source>
        <dbReference type="ARBA" id="ARBA00004417"/>
    </source>
</evidence>
<evidence type="ECO:0000259" key="10">
    <source>
        <dbReference type="PROSITE" id="PS50893"/>
    </source>
</evidence>
<dbReference type="InterPro" id="IPR003593">
    <property type="entry name" value="AAA+_ATPase"/>
</dbReference>
<dbReference type="Pfam" id="PF00005">
    <property type="entry name" value="ABC_tran"/>
    <property type="match status" value="2"/>
</dbReference>
<dbReference type="InterPro" id="IPR050388">
    <property type="entry name" value="ABC_Ni/Peptide_Import"/>
</dbReference>
<dbReference type="CDD" id="cd03257">
    <property type="entry name" value="ABC_NikE_OppD_transporters"/>
    <property type="match status" value="2"/>
</dbReference>
<evidence type="ECO:0000256" key="6">
    <source>
        <dbReference type="ARBA" id="ARBA00022741"/>
    </source>
</evidence>
<dbReference type="PANTHER" id="PTHR43297:SF2">
    <property type="entry name" value="DIPEPTIDE TRANSPORT ATP-BINDING PROTEIN DPPD"/>
    <property type="match status" value="1"/>
</dbReference>
<dbReference type="PANTHER" id="PTHR43297">
    <property type="entry name" value="OLIGOPEPTIDE TRANSPORT ATP-BINDING PROTEIN APPD"/>
    <property type="match status" value="1"/>
</dbReference>
<dbReference type="SMART" id="SM00382">
    <property type="entry name" value="AAA"/>
    <property type="match status" value="2"/>
</dbReference>
<evidence type="ECO:0000256" key="4">
    <source>
        <dbReference type="ARBA" id="ARBA00022475"/>
    </source>
</evidence>
<comment type="similarity">
    <text evidence="2">Belongs to the ABC transporter superfamily.</text>
</comment>
<keyword evidence="3" id="KW-0813">Transport</keyword>
<evidence type="ECO:0000256" key="7">
    <source>
        <dbReference type="ARBA" id="ARBA00022840"/>
    </source>
</evidence>
<feature type="domain" description="ABC transporter" evidence="10">
    <location>
        <begin position="30"/>
        <end position="276"/>
    </location>
</feature>
<dbReference type="PROSITE" id="PS50893">
    <property type="entry name" value="ABC_TRANSPORTER_2"/>
    <property type="match status" value="2"/>
</dbReference>
<keyword evidence="8" id="KW-0472">Membrane</keyword>
<protein>
    <submittedName>
        <fullName evidence="11">ABC transporter ATP-binding protein YejF</fullName>
    </submittedName>
</protein>
<dbReference type="NCBIfam" id="NF007739">
    <property type="entry name" value="PRK10419.1"/>
    <property type="match status" value="2"/>
</dbReference>
<keyword evidence="7 11" id="KW-0067">ATP-binding</keyword>
<keyword evidence="5" id="KW-0997">Cell inner membrane</keyword>
<evidence type="ECO:0000313" key="11">
    <source>
        <dbReference type="EMBL" id="CAG9185861.1"/>
    </source>
</evidence>
<dbReference type="InterPro" id="IPR013563">
    <property type="entry name" value="Oligopep_ABC_C"/>
</dbReference>
<name>A0ABN7ZP12_9BURK</name>